<dbReference type="PANTHER" id="PTHR30146">
    <property type="entry name" value="LACI-RELATED TRANSCRIPTIONAL REPRESSOR"/>
    <property type="match status" value="1"/>
</dbReference>
<dbReference type="Gene3D" id="3.40.50.2300">
    <property type="match status" value="2"/>
</dbReference>
<dbReference type="SUPFAM" id="SSF47413">
    <property type="entry name" value="lambda repressor-like DNA-binding domains"/>
    <property type="match status" value="1"/>
</dbReference>
<dbReference type="CDD" id="cd01544">
    <property type="entry name" value="PBP1_GalR"/>
    <property type="match status" value="1"/>
</dbReference>
<reference evidence="5 6" key="2">
    <citation type="journal article" date="2016" name="Int. J. Syst. Evol. Microbiol.">
        <title>Bacillus gobiensis sp. nov., isolated from a soil sample.</title>
        <authorList>
            <person name="Liu B."/>
            <person name="Liu G.H."/>
            <person name="Cetin S."/>
            <person name="Schumann P."/>
            <person name="Pan Z.Z."/>
            <person name="Chen Q.Q."/>
        </authorList>
    </citation>
    <scope>NUCLEOTIDE SEQUENCE [LARGE SCALE GENOMIC DNA]</scope>
    <source>
        <strain evidence="5 6">FJAT-4402</strain>
    </source>
</reference>
<dbReference type="PATRIC" id="fig|1441095.3.peg.4572"/>
<evidence type="ECO:0000256" key="2">
    <source>
        <dbReference type="ARBA" id="ARBA00023125"/>
    </source>
</evidence>
<evidence type="ECO:0000313" key="5">
    <source>
        <dbReference type="EMBL" id="ALC83667.1"/>
    </source>
</evidence>
<dbReference type="Pfam" id="PF00356">
    <property type="entry name" value="LacI"/>
    <property type="match status" value="1"/>
</dbReference>
<dbReference type="GO" id="GO:0003700">
    <property type="term" value="F:DNA-binding transcription factor activity"/>
    <property type="evidence" value="ECO:0007669"/>
    <property type="project" value="TreeGrafter"/>
</dbReference>
<dbReference type="RefSeq" id="WP_053605527.1">
    <property type="nucleotide sequence ID" value="NZ_CP012600.1"/>
</dbReference>
<dbReference type="InterPro" id="IPR000843">
    <property type="entry name" value="HTH_LacI"/>
</dbReference>
<dbReference type="Proteomes" id="UP000067625">
    <property type="component" value="Chromosome"/>
</dbReference>
<dbReference type="PANTHER" id="PTHR30146:SF149">
    <property type="entry name" value="HTH-TYPE TRANSCRIPTIONAL REGULATOR EBGR"/>
    <property type="match status" value="1"/>
</dbReference>
<protein>
    <submittedName>
        <fullName evidence="5">LacI family transcriptional regulator</fullName>
    </submittedName>
</protein>
<dbReference type="Gene3D" id="1.10.260.40">
    <property type="entry name" value="lambda repressor-like DNA-binding domains"/>
    <property type="match status" value="1"/>
</dbReference>
<dbReference type="PRINTS" id="PR00036">
    <property type="entry name" value="HTHLACI"/>
</dbReference>
<dbReference type="GO" id="GO:0000976">
    <property type="term" value="F:transcription cis-regulatory region binding"/>
    <property type="evidence" value="ECO:0007669"/>
    <property type="project" value="TreeGrafter"/>
</dbReference>
<accession>A0A0M4FMP2</accession>
<keyword evidence="1" id="KW-0805">Transcription regulation</keyword>
<feature type="domain" description="HTH lacI-type" evidence="4">
    <location>
        <begin position="2"/>
        <end position="58"/>
    </location>
</feature>
<evidence type="ECO:0000313" key="6">
    <source>
        <dbReference type="Proteomes" id="UP000067625"/>
    </source>
</evidence>
<dbReference type="Pfam" id="PF13377">
    <property type="entry name" value="Peripla_BP_3"/>
    <property type="match status" value="1"/>
</dbReference>
<dbReference type="InterPro" id="IPR010982">
    <property type="entry name" value="Lambda_DNA-bd_dom_sf"/>
</dbReference>
<dbReference type="PROSITE" id="PS00356">
    <property type="entry name" value="HTH_LACI_1"/>
    <property type="match status" value="1"/>
</dbReference>
<dbReference type="SUPFAM" id="SSF53822">
    <property type="entry name" value="Periplasmic binding protein-like I"/>
    <property type="match status" value="1"/>
</dbReference>
<sequence length="330" mass="37304">MATMKDIAEKANVSIATVSRVLNHDSTLSVGEEVKKKIFETAEYLNYKKHISKIAKKQLRIAIVQWYTESEELNDMYYYSIRQGAEKKIERNQHEYTRIFQNVDKKNNMKIDGIIAIGKFSDEQKKQLQEWSSMICYVDDVRSMTTSDYVIVDFNQATGSALSHLIAQGHSKIGMLAGQEHFSDSTELLVDPRYESFQSYMKKNGLFEEKYCSVGSFSVESGYHMMDRAIRELKNDLPTAFFCANDSIAVGALRALRDHGISVPDQVSIIGVNDSSVAKYISPSLSTVRVPTELMGETAVSLLEERIFDQRTVAKTVVLATELVIRESSK</sequence>
<dbReference type="EMBL" id="CP012600">
    <property type="protein sequence ID" value="ALC83667.1"/>
    <property type="molecule type" value="Genomic_DNA"/>
</dbReference>
<proteinExistence type="predicted"/>
<dbReference type="AlphaFoldDB" id="A0A0M4FMP2"/>
<dbReference type="OrthoDB" id="43195at2"/>
<organism evidence="5 6">
    <name type="scientific">Bacillus gobiensis</name>
    <dbReference type="NCBI Taxonomy" id="1441095"/>
    <lineage>
        <taxon>Bacteria</taxon>
        <taxon>Bacillati</taxon>
        <taxon>Bacillota</taxon>
        <taxon>Bacilli</taxon>
        <taxon>Bacillales</taxon>
        <taxon>Bacillaceae</taxon>
        <taxon>Bacillus</taxon>
    </lineage>
</organism>
<reference evidence="6" key="1">
    <citation type="submission" date="2015-08" db="EMBL/GenBank/DDBJ databases">
        <title>Genome sequencing project for genomic taxonomy and phylogenomics of Bacillus-like bacteria.</title>
        <authorList>
            <person name="Liu B."/>
            <person name="Wang J."/>
            <person name="Zhu Y."/>
            <person name="Liu G."/>
            <person name="Chen Q."/>
            <person name="Chen Z."/>
            <person name="Lan J."/>
            <person name="Che J."/>
            <person name="Ge C."/>
            <person name="Shi H."/>
            <person name="Pan Z."/>
            <person name="Liu X."/>
        </authorList>
    </citation>
    <scope>NUCLEOTIDE SEQUENCE [LARGE SCALE GENOMIC DNA]</scope>
    <source>
        <strain evidence="6">FJAT-4402</strain>
    </source>
</reference>
<keyword evidence="6" id="KW-1185">Reference proteome</keyword>
<dbReference type="STRING" id="1441095.AM592_20670"/>
<evidence type="ECO:0000259" key="4">
    <source>
        <dbReference type="PROSITE" id="PS50932"/>
    </source>
</evidence>
<keyword evidence="2" id="KW-0238">DNA-binding</keyword>
<dbReference type="SMART" id="SM00354">
    <property type="entry name" value="HTH_LACI"/>
    <property type="match status" value="1"/>
</dbReference>
<evidence type="ECO:0000256" key="3">
    <source>
        <dbReference type="ARBA" id="ARBA00023163"/>
    </source>
</evidence>
<dbReference type="PROSITE" id="PS50932">
    <property type="entry name" value="HTH_LACI_2"/>
    <property type="match status" value="1"/>
</dbReference>
<dbReference type="CDD" id="cd01392">
    <property type="entry name" value="HTH_LacI"/>
    <property type="match status" value="1"/>
</dbReference>
<gene>
    <name evidence="5" type="ORF">AM592_20670</name>
</gene>
<dbReference type="InterPro" id="IPR028082">
    <property type="entry name" value="Peripla_BP_I"/>
</dbReference>
<name>A0A0M4FMP2_9BACI</name>
<keyword evidence="3" id="KW-0804">Transcription</keyword>
<dbReference type="InterPro" id="IPR046335">
    <property type="entry name" value="LacI/GalR-like_sensor"/>
</dbReference>
<evidence type="ECO:0000256" key="1">
    <source>
        <dbReference type="ARBA" id="ARBA00023015"/>
    </source>
</evidence>